<sequence>MSENNWISVSDKLPEVNQHVLLFLENNEGEKAQVVGYIFFSKDKKFEKCNNEFSVYNGESLPDFLRKECVLAWQLLPKPYKLK</sequence>
<reference evidence="2 3" key="1">
    <citation type="submission" date="2017-06" db="EMBL/GenBank/DDBJ databases">
        <authorList>
            <person name="Kim H.J."/>
            <person name="Triplett B.A."/>
        </authorList>
    </citation>
    <scope>NUCLEOTIDE SEQUENCE [LARGE SCALE GENOMIC DNA]</scope>
    <source>
        <strain evidence="2 3">SCA</strain>
    </source>
</reference>
<keyword evidence="3" id="KW-1185">Reference proteome</keyword>
<protein>
    <recommendedName>
        <fullName evidence="1">DUF551 domain-containing protein</fullName>
    </recommendedName>
</protein>
<evidence type="ECO:0000313" key="3">
    <source>
        <dbReference type="Proteomes" id="UP000198304"/>
    </source>
</evidence>
<evidence type="ECO:0000313" key="2">
    <source>
        <dbReference type="EMBL" id="SNR85784.1"/>
    </source>
</evidence>
<accession>A0A238ZSP7</accession>
<evidence type="ECO:0000259" key="1">
    <source>
        <dbReference type="Pfam" id="PF04448"/>
    </source>
</evidence>
<dbReference type="EMBL" id="FZOJ01000001">
    <property type="protein sequence ID" value="SNR85784.1"/>
    <property type="molecule type" value="Genomic_DNA"/>
</dbReference>
<dbReference type="OrthoDB" id="5678344at2"/>
<organism evidence="2 3">
    <name type="scientific">Anaerovirgula multivorans</name>
    <dbReference type="NCBI Taxonomy" id="312168"/>
    <lineage>
        <taxon>Bacteria</taxon>
        <taxon>Bacillati</taxon>
        <taxon>Bacillota</taxon>
        <taxon>Clostridia</taxon>
        <taxon>Peptostreptococcales</taxon>
        <taxon>Natronincolaceae</taxon>
        <taxon>Anaerovirgula</taxon>
    </lineage>
</organism>
<dbReference type="InterPro" id="IPR007539">
    <property type="entry name" value="DUF551"/>
</dbReference>
<dbReference type="RefSeq" id="WP_089280850.1">
    <property type="nucleotide sequence ID" value="NZ_FZOJ01000001.1"/>
</dbReference>
<dbReference type="Proteomes" id="UP000198304">
    <property type="component" value="Unassembled WGS sequence"/>
</dbReference>
<name>A0A238ZSP7_9FIRM</name>
<dbReference type="AlphaFoldDB" id="A0A238ZSP7"/>
<dbReference type="Pfam" id="PF04448">
    <property type="entry name" value="DUF551"/>
    <property type="match status" value="1"/>
</dbReference>
<feature type="domain" description="DUF551" evidence="1">
    <location>
        <begin position="6"/>
        <end position="52"/>
    </location>
</feature>
<gene>
    <name evidence="2" type="ORF">SAMN05446037_100150</name>
</gene>
<proteinExistence type="predicted"/>